<organism evidence="10 11">
    <name type="scientific">Arthrobacter ginkgonis</name>
    <dbReference type="NCBI Taxonomy" id="1630594"/>
    <lineage>
        <taxon>Bacteria</taxon>
        <taxon>Bacillati</taxon>
        <taxon>Actinomycetota</taxon>
        <taxon>Actinomycetes</taxon>
        <taxon>Micrococcales</taxon>
        <taxon>Micrococcaceae</taxon>
        <taxon>Arthrobacter</taxon>
    </lineage>
</organism>
<gene>
    <name evidence="10" type="ORF">GCM10023081_03440</name>
</gene>
<keyword evidence="4 7" id="KW-0812">Transmembrane</keyword>
<dbReference type="PROSITE" id="PS50928">
    <property type="entry name" value="ABC_TM1"/>
    <property type="match status" value="1"/>
</dbReference>
<feature type="transmembrane region" description="Helical" evidence="7">
    <location>
        <begin position="106"/>
        <end position="130"/>
    </location>
</feature>
<evidence type="ECO:0000256" key="5">
    <source>
        <dbReference type="ARBA" id="ARBA00022989"/>
    </source>
</evidence>
<dbReference type="PANTHER" id="PTHR43163:SF6">
    <property type="entry name" value="DIPEPTIDE TRANSPORT SYSTEM PERMEASE PROTEIN DPPB-RELATED"/>
    <property type="match status" value="1"/>
</dbReference>
<dbReference type="PANTHER" id="PTHR43163">
    <property type="entry name" value="DIPEPTIDE TRANSPORT SYSTEM PERMEASE PROTEIN DPPB-RELATED"/>
    <property type="match status" value="1"/>
</dbReference>
<accession>A0ABP7BRN3</accession>
<comment type="caution">
    <text evidence="10">The sequence shown here is derived from an EMBL/GenBank/DDBJ whole genome shotgun (WGS) entry which is preliminary data.</text>
</comment>
<dbReference type="Proteomes" id="UP001500752">
    <property type="component" value="Unassembled WGS sequence"/>
</dbReference>
<feature type="transmembrane region" description="Helical" evidence="7">
    <location>
        <begin position="236"/>
        <end position="258"/>
    </location>
</feature>
<sequence>MSRTQFLLRRIGQSLLVIALTYVFVFYVLFLLPGDPIESRIVNPQNPIPAEQAAAILAYYNLDRNGLEQFWISVTRLFQGDLGFSLGTGRPVAELIRDGFAETLTLAGLALVFALAFAVAIAATAVLAPWRWARGLADKLPVVALATPGFLVGLVLLQVFAYQLSWFSSIRDEGFKSLILPALTLAVGVSAPIAQVLIQGLRQAYGEPFVTVLRAKGVPESRIFGGHALKNASIPALTLFGLTVGELLAGSVIAEAVFNRSGLGFVTEQAVRAQDGPVVQAVVMLVAIIFTLVNLLTDLLYPVIDKRIAAKTLGSGTGSRTPAADLDTRQEVLTP</sequence>
<feature type="transmembrane region" description="Helical" evidence="7">
    <location>
        <begin position="278"/>
        <end position="301"/>
    </location>
</feature>
<evidence type="ECO:0000256" key="6">
    <source>
        <dbReference type="ARBA" id="ARBA00023136"/>
    </source>
</evidence>
<dbReference type="SUPFAM" id="SSF161098">
    <property type="entry name" value="MetI-like"/>
    <property type="match status" value="1"/>
</dbReference>
<protein>
    <submittedName>
        <fullName evidence="10">ABC transporter permease</fullName>
    </submittedName>
</protein>
<evidence type="ECO:0000313" key="10">
    <source>
        <dbReference type="EMBL" id="GAA3668217.1"/>
    </source>
</evidence>
<evidence type="ECO:0000256" key="7">
    <source>
        <dbReference type="RuleBase" id="RU363032"/>
    </source>
</evidence>
<evidence type="ECO:0000256" key="1">
    <source>
        <dbReference type="ARBA" id="ARBA00004651"/>
    </source>
</evidence>
<evidence type="ECO:0000313" key="11">
    <source>
        <dbReference type="Proteomes" id="UP001500752"/>
    </source>
</evidence>
<feature type="transmembrane region" description="Helical" evidence="7">
    <location>
        <begin position="178"/>
        <end position="198"/>
    </location>
</feature>
<feature type="compositionally biased region" description="Basic and acidic residues" evidence="8">
    <location>
        <begin position="326"/>
        <end position="335"/>
    </location>
</feature>
<feature type="transmembrane region" description="Helical" evidence="7">
    <location>
        <begin position="12"/>
        <end position="32"/>
    </location>
</feature>
<feature type="region of interest" description="Disordered" evidence="8">
    <location>
        <begin position="314"/>
        <end position="335"/>
    </location>
</feature>
<dbReference type="InterPro" id="IPR035906">
    <property type="entry name" value="MetI-like_sf"/>
</dbReference>
<evidence type="ECO:0000256" key="8">
    <source>
        <dbReference type="SAM" id="MobiDB-lite"/>
    </source>
</evidence>
<feature type="transmembrane region" description="Helical" evidence="7">
    <location>
        <begin position="142"/>
        <end position="166"/>
    </location>
</feature>
<dbReference type="InterPro" id="IPR000515">
    <property type="entry name" value="MetI-like"/>
</dbReference>
<dbReference type="RefSeq" id="WP_345147990.1">
    <property type="nucleotide sequence ID" value="NZ_BAABEO010000006.1"/>
</dbReference>
<comment type="subcellular location">
    <subcellularLocation>
        <location evidence="1 7">Cell membrane</location>
        <topology evidence="1 7">Multi-pass membrane protein</topology>
    </subcellularLocation>
</comment>
<dbReference type="Gene3D" id="1.10.3720.10">
    <property type="entry name" value="MetI-like"/>
    <property type="match status" value="1"/>
</dbReference>
<keyword evidence="2 7" id="KW-0813">Transport</keyword>
<name>A0ABP7BRN3_9MICC</name>
<comment type="similarity">
    <text evidence="7">Belongs to the binding-protein-dependent transport system permease family.</text>
</comment>
<evidence type="ECO:0000259" key="9">
    <source>
        <dbReference type="PROSITE" id="PS50928"/>
    </source>
</evidence>
<keyword evidence="3" id="KW-1003">Cell membrane</keyword>
<proteinExistence type="inferred from homology"/>
<evidence type="ECO:0000256" key="3">
    <source>
        <dbReference type="ARBA" id="ARBA00022475"/>
    </source>
</evidence>
<dbReference type="Pfam" id="PF00528">
    <property type="entry name" value="BPD_transp_1"/>
    <property type="match status" value="1"/>
</dbReference>
<dbReference type="CDD" id="cd06261">
    <property type="entry name" value="TM_PBP2"/>
    <property type="match status" value="1"/>
</dbReference>
<evidence type="ECO:0000256" key="2">
    <source>
        <dbReference type="ARBA" id="ARBA00022448"/>
    </source>
</evidence>
<dbReference type="EMBL" id="BAABEO010000006">
    <property type="protein sequence ID" value="GAA3668217.1"/>
    <property type="molecule type" value="Genomic_DNA"/>
</dbReference>
<keyword evidence="11" id="KW-1185">Reference proteome</keyword>
<reference evidence="11" key="1">
    <citation type="journal article" date="2019" name="Int. J. Syst. Evol. Microbiol.">
        <title>The Global Catalogue of Microorganisms (GCM) 10K type strain sequencing project: providing services to taxonomists for standard genome sequencing and annotation.</title>
        <authorList>
            <consortium name="The Broad Institute Genomics Platform"/>
            <consortium name="The Broad Institute Genome Sequencing Center for Infectious Disease"/>
            <person name="Wu L."/>
            <person name="Ma J."/>
        </authorList>
    </citation>
    <scope>NUCLEOTIDE SEQUENCE [LARGE SCALE GENOMIC DNA]</scope>
    <source>
        <strain evidence="11">JCM 30742</strain>
    </source>
</reference>
<keyword evidence="5 7" id="KW-1133">Transmembrane helix</keyword>
<feature type="domain" description="ABC transmembrane type-1" evidence="9">
    <location>
        <begin position="100"/>
        <end position="301"/>
    </location>
</feature>
<keyword evidence="6 7" id="KW-0472">Membrane</keyword>
<evidence type="ECO:0000256" key="4">
    <source>
        <dbReference type="ARBA" id="ARBA00022692"/>
    </source>
</evidence>